<sequence>MTERRLDMAINGVVVSTGRTPAPRSSGKAGLTSITCFAPANWTEILVLPAA</sequence>
<dbReference type="RefSeq" id="WP_161797732.1">
    <property type="nucleotide sequence ID" value="NZ_AP023323.1"/>
</dbReference>
<evidence type="ECO:0000313" key="1">
    <source>
        <dbReference type="EMBL" id="NNG59871.1"/>
    </source>
</evidence>
<evidence type="ECO:0000313" key="3">
    <source>
        <dbReference type="Proteomes" id="UP000550136"/>
    </source>
</evidence>
<gene>
    <name evidence="1" type="ORF">HKX06_21260</name>
    <name evidence="2" type="ORF">I6G38_10205</name>
</gene>
<dbReference type="Proteomes" id="UP000594836">
    <property type="component" value="Chromosome"/>
</dbReference>
<protein>
    <submittedName>
        <fullName evidence="1">Uncharacterized protein</fullName>
    </submittedName>
</protein>
<name>A0A7Y2PEF9_SPHPI</name>
<proteinExistence type="predicted"/>
<dbReference type="AlphaFoldDB" id="A0A7Y2PEF9"/>
<evidence type="ECO:0000313" key="2">
    <source>
        <dbReference type="EMBL" id="QPT07247.1"/>
    </source>
</evidence>
<organism evidence="1 3">
    <name type="scientific">Sphingomonas paucimobilis</name>
    <name type="common">Pseudomonas paucimobilis</name>
    <dbReference type="NCBI Taxonomy" id="13689"/>
    <lineage>
        <taxon>Bacteria</taxon>
        <taxon>Pseudomonadati</taxon>
        <taxon>Pseudomonadota</taxon>
        <taxon>Alphaproteobacteria</taxon>
        <taxon>Sphingomonadales</taxon>
        <taxon>Sphingomonadaceae</taxon>
        <taxon>Sphingomonas</taxon>
    </lineage>
</organism>
<reference evidence="2 4" key="2">
    <citation type="submission" date="2020-12" db="EMBL/GenBank/DDBJ databases">
        <title>FDA dAtabase for Regulatory Grade micrObial Sequences (FDA-ARGOS): Supporting development and validation of Infectious Disease Dx tests.</title>
        <authorList>
            <person name="Sproer C."/>
            <person name="Gronow S."/>
            <person name="Severitt S."/>
            <person name="Schroder I."/>
            <person name="Tallon L."/>
            <person name="Sadzewicz L."/>
            <person name="Zhao X."/>
            <person name="Boylan J."/>
            <person name="Ott S."/>
            <person name="Bowen H."/>
            <person name="Vavikolanu K."/>
            <person name="Mehta A."/>
            <person name="Aluvathingal J."/>
            <person name="Nadendla S."/>
            <person name="Lowell S."/>
            <person name="Myers T."/>
            <person name="Yan Y."/>
            <person name="Sichtig H."/>
        </authorList>
    </citation>
    <scope>NUCLEOTIDE SEQUENCE [LARGE SCALE GENOMIC DNA]</scope>
    <source>
        <strain evidence="2 4">FDAARGOS_881</strain>
    </source>
</reference>
<accession>A0A7Y2PEF9</accession>
<dbReference type="Proteomes" id="UP000550136">
    <property type="component" value="Unassembled WGS sequence"/>
</dbReference>
<dbReference type="GeneID" id="78528653"/>
<dbReference type="EMBL" id="CP065713">
    <property type="protein sequence ID" value="QPT07247.1"/>
    <property type="molecule type" value="Genomic_DNA"/>
</dbReference>
<evidence type="ECO:0000313" key="4">
    <source>
        <dbReference type="Proteomes" id="UP000594836"/>
    </source>
</evidence>
<dbReference type="EMBL" id="JABEOU010000064">
    <property type="protein sequence ID" value="NNG59871.1"/>
    <property type="molecule type" value="Genomic_DNA"/>
</dbReference>
<reference evidence="1 3" key="1">
    <citation type="submission" date="2020-05" db="EMBL/GenBank/DDBJ databases">
        <title>Draft Genome Sequences of Sphingomonas sp. Isolated from the International Space Station.</title>
        <authorList>
            <person name="Bijlani S."/>
            <person name="Singh N.K."/>
            <person name="Mason C.E."/>
            <person name="Wang C.C."/>
            <person name="Venkateswaran K."/>
        </authorList>
    </citation>
    <scope>NUCLEOTIDE SEQUENCE [LARGE SCALE GENOMIC DNA]</scope>
    <source>
        <strain evidence="1 3">FKI-L5-BR-P1</strain>
    </source>
</reference>